<evidence type="ECO:0000313" key="3">
    <source>
        <dbReference type="EMBL" id="KAL2292016.1"/>
    </source>
</evidence>
<dbReference type="InterPro" id="IPR032466">
    <property type="entry name" value="Metal_Hydrolase"/>
</dbReference>
<evidence type="ECO:0000313" key="4">
    <source>
        <dbReference type="Proteomes" id="UP001600888"/>
    </source>
</evidence>
<organism evidence="3 4">
    <name type="scientific">Diaporthe vaccinii</name>
    <dbReference type="NCBI Taxonomy" id="105482"/>
    <lineage>
        <taxon>Eukaryota</taxon>
        <taxon>Fungi</taxon>
        <taxon>Dikarya</taxon>
        <taxon>Ascomycota</taxon>
        <taxon>Pezizomycotina</taxon>
        <taxon>Sordariomycetes</taxon>
        <taxon>Sordariomycetidae</taxon>
        <taxon>Diaporthales</taxon>
        <taxon>Diaporthaceae</taxon>
        <taxon>Diaporthe</taxon>
        <taxon>Diaporthe eres species complex</taxon>
    </lineage>
</organism>
<protein>
    <recommendedName>
        <fullName evidence="2">Amidohydrolase-related domain-containing protein</fullName>
    </recommendedName>
</protein>
<proteinExistence type="inferred from homology"/>
<dbReference type="Pfam" id="PF04909">
    <property type="entry name" value="Amidohydro_2"/>
    <property type="match status" value="1"/>
</dbReference>
<accession>A0ABR4FBY2</accession>
<sequence>MTTPVPIIDSHIHLFPSSELDTLAWAKPEGPLYKQHSISEYRAATAAQHDLLSGFIFLETDRKNDESDPTPKGGWKHPLAEVSWLARIAGGRPRPGEGHEEKDASLCLGIIPWAPLPAGPEALERYIAAVREACDRDGGEGVWAKVKGFRYLLQDKPAGTMLEPKFIEGLKLLGRKGLVFDVGVDQHRRGRAQLEEAVAMVERAHDGVPDGEKVTFILNHLCKPDLTTLHPADPAFISWRTAIYTLSKADNVYMKLSGAFSEMSDALRQQPANDIFESIMPWLAVVVAAFGPDRLMFGSDWPVSTIGVDKDGGEGEAGENGDAGAEDGAWEKWRKVVDRLCFMSSFDDEEKALVFARTARRAYRLG</sequence>
<name>A0ABR4FBY2_9PEZI</name>
<feature type="domain" description="Amidohydrolase-related" evidence="2">
    <location>
        <begin position="113"/>
        <end position="365"/>
    </location>
</feature>
<dbReference type="InterPro" id="IPR006680">
    <property type="entry name" value="Amidohydro-rel"/>
</dbReference>
<dbReference type="PANTHER" id="PTHR43569:SF2">
    <property type="entry name" value="AMIDOHYDROLASE-RELATED DOMAIN-CONTAINING PROTEIN"/>
    <property type="match status" value="1"/>
</dbReference>
<evidence type="ECO:0000259" key="2">
    <source>
        <dbReference type="Pfam" id="PF04909"/>
    </source>
</evidence>
<dbReference type="Gene3D" id="3.20.20.140">
    <property type="entry name" value="Metal-dependent hydrolases"/>
    <property type="match status" value="1"/>
</dbReference>
<gene>
    <name evidence="3" type="ORF">FJTKL_10699</name>
</gene>
<dbReference type="PANTHER" id="PTHR43569">
    <property type="entry name" value="AMIDOHYDROLASE"/>
    <property type="match status" value="1"/>
</dbReference>
<dbReference type="InterPro" id="IPR052350">
    <property type="entry name" value="Metallo-dep_Lactonases"/>
</dbReference>
<dbReference type="SUPFAM" id="SSF51556">
    <property type="entry name" value="Metallo-dependent hydrolases"/>
    <property type="match status" value="1"/>
</dbReference>
<reference evidence="3 4" key="1">
    <citation type="submission" date="2024-03" db="EMBL/GenBank/DDBJ databases">
        <title>A high-quality draft genome sequence of Diaporthe vaccinii, a causative agent of upright dieback and viscid rot disease in cranberry plants.</title>
        <authorList>
            <person name="Sarrasin M."/>
            <person name="Lang B.F."/>
            <person name="Burger G."/>
        </authorList>
    </citation>
    <scope>NUCLEOTIDE SEQUENCE [LARGE SCALE GENOMIC DNA]</scope>
    <source>
        <strain evidence="3 4">IS7</strain>
    </source>
</reference>
<comment type="similarity">
    <text evidence="1">Belongs to the metallo-dependent hydrolases superfamily.</text>
</comment>
<comment type="caution">
    <text evidence="3">The sequence shown here is derived from an EMBL/GenBank/DDBJ whole genome shotgun (WGS) entry which is preliminary data.</text>
</comment>
<keyword evidence="4" id="KW-1185">Reference proteome</keyword>
<dbReference type="EMBL" id="JBAWTH010000004">
    <property type="protein sequence ID" value="KAL2292016.1"/>
    <property type="molecule type" value="Genomic_DNA"/>
</dbReference>
<dbReference type="Proteomes" id="UP001600888">
    <property type="component" value="Unassembled WGS sequence"/>
</dbReference>
<evidence type="ECO:0000256" key="1">
    <source>
        <dbReference type="ARBA" id="ARBA00038310"/>
    </source>
</evidence>